<evidence type="ECO:0000313" key="1">
    <source>
        <dbReference type="EMBL" id="SSA40436.1"/>
    </source>
</evidence>
<accession>A0A2Y9A8Y0</accession>
<proteinExistence type="predicted"/>
<reference evidence="1 2" key="1">
    <citation type="submission" date="2016-10" db="EMBL/GenBank/DDBJ databases">
        <authorList>
            <person name="Cai Z."/>
        </authorList>
    </citation>
    <scope>NUCLEOTIDE SEQUENCE [LARGE SCALE GENOMIC DNA]</scope>
    <source>
        <strain evidence="1 2">CGMCC 1.10826</strain>
    </source>
</reference>
<name>A0A2Y9A8Y0_9MICO</name>
<sequence length="65" mass="7378">MGRRIRQRRQHDGWCVMGLLHAIRDLDRGDGDPRALSGLDDIDPDVLAELLPARSRDTTEEARRG</sequence>
<dbReference type="AlphaFoldDB" id="A0A2Y9A8Y0"/>
<organism evidence="1 2">
    <name type="scientific">Georgenia satyanarayanai</name>
    <dbReference type="NCBI Taxonomy" id="860221"/>
    <lineage>
        <taxon>Bacteria</taxon>
        <taxon>Bacillati</taxon>
        <taxon>Actinomycetota</taxon>
        <taxon>Actinomycetes</taxon>
        <taxon>Micrococcales</taxon>
        <taxon>Bogoriellaceae</taxon>
        <taxon>Georgenia</taxon>
    </lineage>
</organism>
<evidence type="ECO:0000313" key="2">
    <source>
        <dbReference type="Proteomes" id="UP000250222"/>
    </source>
</evidence>
<dbReference type="EMBL" id="UETB01000004">
    <property type="protein sequence ID" value="SSA40436.1"/>
    <property type="molecule type" value="Genomic_DNA"/>
</dbReference>
<protein>
    <submittedName>
        <fullName evidence="1">Uncharacterized protein</fullName>
    </submittedName>
</protein>
<dbReference type="Proteomes" id="UP000250222">
    <property type="component" value="Unassembled WGS sequence"/>
</dbReference>
<gene>
    <name evidence="1" type="ORF">SAMN05216184_104133</name>
</gene>
<keyword evidence="2" id="KW-1185">Reference proteome</keyword>